<gene>
    <name evidence="6" type="ORF">BUALT_Bualt02G0184400</name>
</gene>
<feature type="domain" description="Terpene synthase N-terminal" evidence="5">
    <location>
        <begin position="68"/>
        <end position="129"/>
    </location>
</feature>
<dbReference type="InterPro" id="IPR036965">
    <property type="entry name" value="Terpene_synth_N_sf"/>
</dbReference>
<evidence type="ECO:0000259" key="5">
    <source>
        <dbReference type="Pfam" id="PF01397"/>
    </source>
</evidence>
<dbReference type="InterPro" id="IPR050148">
    <property type="entry name" value="Terpene_synthase-like"/>
</dbReference>
<dbReference type="InterPro" id="IPR008930">
    <property type="entry name" value="Terpenoid_cyclase/PrenylTrfase"/>
</dbReference>
<dbReference type="SUPFAM" id="SSF48576">
    <property type="entry name" value="Terpenoid synthases"/>
    <property type="match status" value="1"/>
</dbReference>
<dbReference type="Gene3D" id="1.10.600.10">
    <property type="entry name" value="Farnesyl Diphosphate Synthase"/>
    <property type="match status" value="1"/>
</dbReference>
<accession>A0AAV6YC20</accession>
<dbReference type="SUPFAM" id="SSF48239">
    <property type="entry name" value="Terpenoid cyclases/Protein prenyltransferases"/>
    <property type="match status" value="1"/>
</dbReference>
<comment type="caution">
    <text evidence="6">The sequence shown here is derived from an EMBL/GenBank/DDBJ whole genome shotgun (WGS) entry which is preliminary data.</text>
</comment>
<keyword evidence="3" id="KW-0460">Magnesium</keyword>
<dbReference type="GO" id="GO:0016114">
    <property type="term" value="P:terpenoid biosynthetic process"/>
    <property type="evidence" value="ECO:0007669"/>
    <property type="project" value="InterPro"/>
</dbReference>
<evidence type="ECO:0000256" key="2">
    <source>
        <dbReference type="ARBA" id="ARBA00004721"/>
    </source>
</evidence>
<dbReference type="PANTHER" id="PTHR31225">
    <property type="entry name" value="OS04G0344100 PROTEIN-RELATED"/>
    <property type="match status" value="1"/>
</dbReference>
<comment type="cofactor">
    <cofactor evidence="1">
        <name>Mg(2+)</name>
        <dbReference type="ChEBI" id="CHEBI:18420"/>
    </cofactor>
</comment>
<evidence type="ECO:0000313" key="7">
    <source>
        <dbReference type="Proteomes" id="UP000826271"/>
    </source>
</evidence>
<keyword evidence="4" id="KW-0456">Lyase</keyword>
<dbReference type="InterPro" id="IPR001906">
    <property type="entry name" value="Terpene_synth_N"/>
</dbReference>
<evidence type="ECO:0000256" key="4">
    <source>
        <dbReference type="ARBA" id="ARBA00023239"/>
    </source>
</evidence>
<dbReference type="InterPro" id="IPR008949">
    <property type="entry name" value="Isoprenoid_synthase_dom_sf"/>
</dbReference>
<dbReference type="PANTHER" id="PTHR31225:SF253">
    <property type="entry name" value="SESQUITERPENE SYNTHASE 31"/>
    <property type="match status" value="1"/>
</dbReference>
<dbReference type="EMBL" id="WHWC01000002">
    <property type="protein sequence ID" value="KAG8389005.1"/>
    <property type="molecule type" value="Genomic_DNA"/>
</dbReference>
<name>A0AAV6YC20_9LAMI</name>
<protein>
    <recommendedName>
        <fullName evidence="5">Terpene synthase N-terminal domain-containing protein</fullName>
    </recommendedName>
</protein>
<dbReference type="GO" id="GO:0010333">
    <property type="term" value="F:terpene synthase activity"/>
    <property type="evidence" value="ECO:0007669"/>
    <property type="project" value="InterPro"/>
</dbReference>
<dbReference type="Gene3D" id="1.50.10.130">
    <property type="entry name" value="Terpene synthase, N-terminal domain"/>
    <property type="match status" value="1"/>
</dbReference>
<evidence type="ECO:0000313" key="6">
    <source>
        <dbReference type="EMBL" id="KAG8389005.1"/>
    </source>
</evidence>
<evidence type="ECO:0000256" key="1">
    <source>
        <dbReference type="ARBA" id="ARBA00001946"/>
    </source>
</evidence>
<dbReference type="Proteomes" id="UP000826271">
    <property type="component" value="Unassembled WGS sequence"/>
</dbReference>
<dbReference type="Pfam" id="PF01397">
    <property type="entry name" value="Terpene_synth"/>
    <property type="match status" value="1"/>
</dbReference>
<proteinExistence type="predicted"/>
<organism evidence="6 7">
    <name type="scientific">Buddleja alternifolia</name>
    <dbReference type="NCBI Taxonomy" id="168488"/>
    <lineage>
        <taxon>Eukaryota</taxon>
        <taxon>Viridiplantae</taxon>
        <taxon>Streptophyta</taxon>
        <taxon>Embryophyta</taxon>
        <taxon>Tracheophyta</taxon>
        <taxon>Spermatophyta</taxon>
        <taxon>Magnoliopsida</taxon>
        <taxon>eudicotyledons</taxon>
        <taxon>Gunneridae</taxon>
        <taxon>Pentapetalae</taxon>
        <taxon>asterids</taxon>
        <taxon>lamiids</taxon>
        <taxon>Lamiales</taxon>
        <taxon>Scrophulariaceae</taxon>
        <taxon>Buddlejeae</taxon>
        <taxon>Buddleja</taxon>
    </lineage>
</organism>
<comment type="pathway">
    <text evidence="2">Secondary metabolite biosynthesis; terpenoid biosynthesis.</text>
</comment>
<evidence type="ECO:0000256" key="3">
    <source>
        <dbReference type="ARBA" id="ARBA00022842"/>
    </source>
</evidence>
<sequence>MAVSSVANGDSSFPKNVRPPIASYSPSMWGDIFTSFSLDDQVQENYAVAIEALKGEARSMLMAEGIQCFRQISGHKQQIQRNLSSDTKGLLSLYEAAHLRSHGEDILDKALAFTVHHLNTTVNQLESPLQDQDDSKNEQLLKLAKLDFNYLQNLYKKELSEHSRLVATHSILKTKLPYARDRVVECYIRGLDTTFMNSNTLISK</sequence>
<reference evidence="6" key="1">
    <citation type="submission" date="2019-10" db="EMBL/GenBank/DDBJ databases">
        <authorList>
            <person name="Zhang R."/>
            <person name="Pan Y."/>
            <person name="Wang J."/>
            <person name="Ma R."/>
            <person name="Yu S."/>
        </authorList>
    </citation>
    <scope>NUCLEOTIDE SEQUENCE</scope>
    <source>
        <strain evidence="6">LA-IB0</strain>
        <tissue evidence="6">Leaf</tissue>
    </source>
</reference>
<keyword evidence="7" id="KW-1185">Reference proteome</keyword>
<dbReference type="AlphaFoldDB" id="A0AAV6YC20"/>